<feature type="non-terminal residue" evidence="11">
    <location>
        <position position="355"/>
    </location>
</feature>
<evidence type="ECO:0000256" key="9">
    <source>
        <dbReference type="SAM" id="Phobius"/>
    </source>
</evidence>
<dbReference type="EMBL" id="PIXR01003336">
    <property type="protein sequence ID" value="TBT96886.1"/>
    <property type="molecule type" value="Genomic_DNA"/>
</dbReference>
<keyword evidence="9" id="KW-0472">Membrane</keyword>
<dbReference type="GO" id="GO:0006511">
    <property type="term" value="P:ubiquitin-dependent protein catabolic process"/>
    <property type="evidence" value="ECO:0007669"/>
    <property type="project" value="TreeGrafter"/>
</dbReference>
<feature type="region of interest" description="Disordered" evidence="8">
    <location>
        <begin position="193"/>
        <end position="263"/>
    </location>
</feature>
<comment type="pathway">
    <text evidence="1">Protein modification; protein ubiquitination.</text>
</comment>
<evidence type="ECO:0000313" key="11">
    <source>
        <dbReference type="EMBL" id="TBT96886.1"/>
    </source>
</evidence>
<protein>
    <submittedName>
        <fullName evidence="11">Ubiquitin-activating enzyme</fullName>
    </submittedName>
</protein>
<dbReference type="PANTHER" id="PTHR10953">
    <property type="entry name" value="UBIQUITIN-ACTIVATING ENZYME E1"/>
    <property type="match status" value="1"/>
</dbReference>
<evidence type="ECO:0000256" key="2">
    <source>
        <dbReference type="ARBA" id="ARBA00005673"/>
    </source>
</evidence>
<dbReference type="InterPro" id="IPR035985">
    <property type="entry name" value="Ubiquitin-activating_enz"/>
</dbReference>
<dbReference type="GO" id="GO:0005737">
    <property type="term" value="C:cytoplasm"/>
    <property type="evidence" value="ECO:0007669"/>
    <property type="project" value="TreeGrafter"/>
</dbReference>
<dbReference type="InterPro" id="IPR033127">
    <property type="entry name" value="UBQ-activ_enz_E1_Cys_AS"/>
</dbReference>
<dbReference type="Gene3D" id="1.10.10.2660">
    <property type="entry name" value="Ubiquitin-activating enzyme E1, SCCH domain"/>
    <property type="match status" value="2"/>
</dbReference>
<evidence type="ECO:0000313" key="12">
    <source>
        <dbReference type="Proteomes" id="UP000293045"/>
    </source>
</evidence>
<accession>A0A4Q9KQF7</accession>
<keyword evidence="3" id="KW-0436">Ligase</keyword>
<dbReference type="PROSITE" id="PS00865">
    <property type="entry name" value="UBIQUITIN_ACTIVAT_2"/>
    <property type="match status" value="1"/>
</dbReference>
<reference evidence="11 12" key="1">
    <citation type="submission" date="2017-12" db="EMBL/GenBank/DDBJ databases">
        <authorList>
            <person name="Pombert J.-F."/>
            <person name="Haag K.L."/>
            <person name="Ebert D."/>
        </authorList>
    </citation>
    <scope>NUCLEOTIDE SEQUENCE [LARGE SCALE GENOMIC DNA]</scope>
    <source>
        <strain evidence="11">IL-BN-2</strain>
    </source>
</reference>
<keyword evidence="4" id="KW-0547">Nucleotide-binding</keyword>
<feature type="non-terminal residue" evidence="11">
    <location>
        <position position="1"/>
    </location>
</feature>
<sequence length="355" mass="40038">ERTSLSHVSISYKPFQSLILLLLIVIILFLTLNNTNNNTTNNSNTTPSTNNLTYNNILHHPLKVGKETESVFSDTFLLTPHNIEARLYVDKRCITNKIPLFESGILVTKGNDNYSSRDPPDKSIPLCTIRNFPHCIEHTIEWALALSGFKSNFIEKIISISEYIKGDNYKDSKLEGDNDVVVIIGGDGYEDVEQDPVNYNTNKQHPVNDSTNKQDPVNNITDKQDPVNNSTNKQHPVNNTTDKQHLVNTIPTNNTPHTTIPTHDNLSTEGVAIVSSIPKNIYECVREGVILFNKYFYINIKTLIETFPVGHVTGEGQPFWVPPKRPPVPFIFNEDDCLHVLFVQSYCRVISSVYG</sequence>
<name>A0A4Q9KQF7_9MICR</name>
<comment type="caution">
    <text evidence="11">The sequence shown here is derived from an EMBL/GenBank/DDBJ whole genome shotgun (WGS) entry which is preliminary data.</text>
</comment>
<keyword evidence="9" id="KW-1133">Transmembrane helix</keyword>
<proteinExistence type="inferred from homology"/>
<evidence type="ECO:0000256" key="6">
    <source>
        <dbReference type="ARBA" id="ARBA00022840"/>
    </source>
</evidence>
<keyword evidence="9" id="KW-0812">Transmembrane</keyword>
<dbReference type="GO" id="GO:0005524">
    <property type="term" value="F:ATP binding"/>
    <property type="evidence" value="ECO:0007669"/>
    <property type="project" value="UniProtKB-KW"/>
</dbReference>
<dbReference type="GO" id="GO:0004839">
    <property type="term" value="F:ubiquitin activating enzyme activity"/>
    <property type="evidence" value="ECO:0007669"/>
    <property type="project" value="TreeGrafter"/>
</dbReference>
<dbReference type="InterPro" id="IPR042063">
    <property type="entry name" value="Ubi_acti_E1_SCCH"/>
</dbReference>
<dbReference type="PANTHER" id="PTHR10953:SF4">
    <property type="entry name" value="UBIQUITIN-ACTIVATING ENZYME E1 C-TERMINAL DOMAIN-CONTAINING PROTEIN"/>
    <property type="match status" value="1"/>
</dbReference>
<feature type="active site" description="Glycyl thioester intermediate" evidence="7">
    <location>
        <position position="127"/>
    </location>
</feature>
<gene>
    <name evidence="11" type="ORF">CWI39_3336p0010</name>
</gene>
<dbReference type="Proteomes" id="UP000293045">
    <property type="component" value="Unassembled WGS sequence"/>
</dbReference>
<dbReference type="GO" id="GO:0005634">
    <property type="term" value="C:nucleus"/>
    <property type="evidence" value="ECO:0007669"/>
    <property type="project" value="TreeGrafter"/>
</dbReference>
<keyword evidence="5" id="KW-0833">Ubl conjugation pathway</keyword>
<comment type="similarity">
    <text evidence="2">Belongs to the ubiquitin-activating E1 family.</text>
</comment>
<feature type="domain" description="Ubiquitin-activating enzyme SCCH" evidence="10">
    <location>
        <begin position="244"/>
        <end position="355"/>
    </location>
</feature>
<feature type="transmembrane region" description="Helical" evidence="9">
    <location>
        <begin position="12"/>
        <end position="32"/>
    </location>
</feature>
<evidence type="ECO:0000256" key="4">
    <source>
        <dbReference type="ARBA" id="ARBA00022741"/>
    </source>
</evidence>
<evidence type="ECO:0000259" key="10">
    <source>
        <dbReference type="Pfam" id="PF10585"/>
    </source>
</evidence>
<dbReference type="AlphaFoldDB" id="A0A4Q9KQF7"/>
<dbReference type="InterPro" id="IPR045886">
    <property type="entry name" value="ThiF/MoeB/HesA"/>
</dbReference>
<evidence type="ECO:0000256" key="3">
    <source>
        <dbReference type="ARBA" id="ARBA00022598"/>
    </source>
</evidence>
<evidence type="ECO:0000256" key="1">
    <source>
        <dbReference type="ARBA" id="ARBA00004906"/>
    </source>
</evidence>
<evidence type="ECO:0000256" key="5">
    <source>
        <dbReference type="ARBA" id="ARBA00022786"/>
    </source>
</evidence>
<dbReference type="SUPFAM" id="SSF69572">
    <property type="entry name" value="Activating enzymes of the ubiquitin-like proteins"/>
    <property type="match status" value="2"/>
</dbReference>
<dbReference type="VEuPathDB" id="MicrosporidiaDB:CWI39_3336p0010"/>
<organism evidence="11 12">
    <name type="scientific">Hamiltosporidium magnivora</name>
    <dbReference type="NCBI Taxonomy" id="148818"/>
    <lineage>
        <taxon>Eukaryota</taxon>
        <taxon>Fungi</taxon>
        <taxon>Fungi incertae sedis</taxon>
        <taxon>Microsporidia</taxon>
        <taxon>Dubosqiidae</taxon>
        <taxon>Hamiltosporidium</taxon>
    </lineage>
</organism>
<feature type="compositionally biased region" description="Polar residues" evidence="8">
    <location>
        <begin position="197"/>
        <end position="241"/>
    </location>
</feature>
<dbReference type="InterPro" id="IPR019572">
    <property type="entry name" value="UBA_E1_SCCH"/>
</dbReference>
<dbReference type="GO" id="GO:0006974">
    <property type="term" value="P:DNA damage response"/>
    <property type="evidence" value="ECO:0007669"/>
    <property type="project" value="TreeGrafter"/>
</dbReference>
<dbReference type="VEuPathDB" id="MicrosporidiaDB:CWI36_2192p0010"/>
<keyword evidence="6" id="KW-0067">ATP-binding</keyword>
<dbReference type="Pfam" id="PF10585">
    <property type="entry name" value="UBA_E1_SCCH"/>
    <property type="match status" value="1"/>
</dbReference>
<feature type="compositionally biased region" description="Low complexity" evidence="8">
    <location>
        <begin position="248"/>
        <end position="263"/>
    </location>
</feature>
<evidence type="ECO:0000256" key="8">
    <source>
        <dbReference type="SAM" id="MobiDB-lite"/>
    </source>
</evidence>
<evidence type="ECO:0000256" key="7">
    <source>
        <dbReference type="PROSITE-ProRule" id="PRU10132"/>
    </source>
</evidence>